<keyword evidence="2" id="KW-1185">Reference proteome</keyword>
<dbReference type="Pfam" id="PF14518">
    <property type="entry name" value="Haem_oxygenas_2"/>
    <property type="match status" value="1"/>
</dbReference>
<dbReference type="STRING" id="157783.LK03_11400"/>
<dbReference type="SMART" id="SM01236">
    <property type="entry name" value="Haem_oxygenase_2"/>
    <property type="match status" value="1"/>
</dbReference>
<dbReference type="Gene3D" id="1.20.910.10">
    <property type="entry name" value="Heme oxygenase-like"/>
    <property type="match status" value="1"/>
</dbReference>
<accession>A0A089WTK1</accession>
<proteinExistence type="predicted"/>
<dbReference type="EMBL" id="CP009455">
    <property type="protein sequence ID" value="AIR89857.1"/>
    <property type="molecule type" value="Genomic_DNA"/>
</dbReference>
<organism evidence="1 2">
    <name type="scientific">Pseudomonas cremoricolorata</name>
    <dbReference type="NCBI Taxonomy" id="157783"/>
    <lineage>
        <taxon>Bacteria</taxon>
        <taxon>Pseudomonadati</taxon>
        <taxon>Pseudomonadota</taxon>
        <taxon>Gammaproteobacteria</taxon>
        <taxon>Pseudomonadales</taxon>
        <taxon>Pseudomonadaceae</taxon>
        <taxon>Pseudomonas</taxon>
    </lineage>
</organism>
<reference evidence="1 2" key="1">
    <citation type="submission" date="2014-09" db="EMBL/GenBank/DDBJ databases">
        <authorList>
            <person name="Chan K.-G."/>
        </authorList>
    </citation>
    <scope>NUCLEOTIDE SEQUENCE [LARGE SCALE GENOMIC DNA]</scope>
    <source>
        <strain evidence="1 2">ND07</strain>
    </source>
</reference>
<dbReference type="KEGG" id="psw:LK03_11400"/>
<dbReference type="Proteomes" id="UP000029493">
    <property type="component" value="Chromosome"/>
</dbReference>
<sequence>MSWQLPTFNTVPTQQVLNDFYLREIAEPWDFKRAPRNDEYITIHRLEHQWNQYEEGRADCANLPSTAAEFLIWYQTLHQEHRREVAPFFEYLAERSSLAELNFYIAMEEQVDGRFDDVIALAQLGMSGDMKMALAENFWDEMGLGQLNEMHTLLFKDSAQRLQAFSALPETVVEAPFEALKNGNILLMYALRRQYHPRLLGALTILEHTAPYRFSRTVKAMRRLGVPEQAIYYHHMHVKIDANHGKQLLNRVIVPLIEASPAALEEICRGCLIRYNIAADYYRSIAQRLNFPASLAQ</sequence>
<gene>
    <name evidence="1" type="ORF">LK03_11400</name>
</gene>
<dbReference type="SUPFAM" id="SSF48613">
    <property type="entry name" value="Heme oxygenase-like"/>
    <property type="match status" value="1"/>
</dbReference>
<evidence type="ECO:0008006" key="3">
    <source>
        <dbReference type="Google" id="ProtNLM"/>
    </source>
</evidence>
<evidence type="ECO:0000313" key="1">
    <source>
        <dbReference type="EMBL" id="AIR89857.1"/>
    </source>
</evidence>
<protein>
    <recommendedName>
        <fullName evidence="3">Iron-containing redox enzyme family protein</fullName>
    </recommendedName>
</protein>
<dbReference type="eggNOG" id="COG5424">
    <property type="taxonomic scope" value="Bacteria"/>
</dbReference>
<dbReference type="AlphaFoldDB" id="A0A089WTK1"/>
<evidence type="ECO:0000313" key="2">
    <source>
        <dbReference type="Proteomes" id="UP000029493"/>
    </source>
</evidence>
<name>A0A089WTK1_9PSED</name>
<dbReference type="InterPro" id="IPR016084">
    <property type="entry name" value="Haem_Oase-like_multi-hlx"/>
</dbReference>